<sequence>MIVTVPIAEDERALTMKLYPQDEDAFISLTKLCNLKLITKNLQQQLDIKTEYLKEINYEEYLLVKSNNDIKPLDSIFSSETIHIRNTSDTKEMVQHIPLKRRKITNCKNLLENGNLSVFNSQDSTINEISNFNGIAVEDLGAEIELLESSPFFLPSPIDILHTSCYNTFQQILESGHDNEDDGSIILSDN</sequence>
<dbReference type="EMBL" id="LXPE01000006">
    <property type="protein sequence ID" value="OBA27919.1"/>
    <property type="molecule type" value="Genomic_DNA"/>
</dbReference>
<dbReference type="Proteomes" id="UP000092321">
    <property type="component" value="Unassembled WGS sequence"/>
</dbReference>
<protein>
    <submittedName>
        <fullName evidence="1">Uncharacterized protein</fullName>
    </submittedName>
</protein>
<accession>A0A1B7TGQ2</accession>
<proteinExistence type="predicted"/>
<gene>
    <name evidence="1" type="ORF">HANVADRAFT_61686</name>
</gene>
<evidence type="ECO:0000313" key="2">
    <source>
        <dbReference type="Proteomes" id="UP000092321"/>
    </source>
</evidence>
<keyword evidence="2" id="KW-1185">Reference proteome</keyword>
<name>A0A1B7TGQ2_9ASCO</name>
<organism evidence="1 2">
    <name type="scientific">Hanseniaspora valbyensis NRRL Y-1626</name>
    <dbReference type="NCBI Taxonomy" id="766949"/>
    <lineage>
        <taxon>Eukaryota</taxon>
        <taxon>Fungi</taxon>
        <taxon>Dikarya</taxon>
        <taxon>Ascomycota</taxon>
        <taxon>Saccharomycotina</taxon>
        <taxon>Saccharomycetes</taxon>
        <taxon>Saccharomycodales</taxon>
        <taxon>Saccharomycodaceae</taxon>
        <taxon>Hanseniaspora</taxon>
    </lineage>
</organism>
<dbReference type="AlphaFoldDB" id="A0A1B7TGQ2"/>
<evidence type="ECO:0000313" key="1">
    <source>
        <dbReference type="EMBL" id="OBA27919.1"/>
    </source>
</evidence>
<comment type="caution">
    <text evidence="1">The sequence shown here is derived from an EMBL/GenBank/DDBJ whole genome shotgun (WGS) entry which is preliminary data.</text>
</comment>
<reference evidence="2" key="1">
    <citation type="journal article" date="2016" name="Proc. Natl. Acad. Sci. U.S.A.">
        <title>Comparative genomics of biotechnologically important yeasts.</title>
        <authorList>
            <person name="Riley R."/>
            <person name="Haridas S."/>
            <person name="Wolfe K.H."/>
            <person name="Lopes M.R."/>
            <person name="Hittinger C.T."/>
            <person name="Goeker M."/>
            <person name="Salamov A.A."/>
            <person name="Wisecaver J.H."/>
            <person name="Long T.M."/>
            <person name="Calvey C.H."/>
            <person name="Aerts A.L."/>
            <person name="Barry K.W."/>
            <person name="Choi C."/>
            <person name="Clum A."/>
            <person name="Coughlan A.Y."/>
            <person name="Deshpande S."/>
            <person name="Douglass A.P."/>
            <person name="Hanson S.J."/>
            <person name="Klenk H.-P."/>
            <person name="LaButti K.M."/>
            <person name="Lapidus A."/>
            <person name="Lindquist E.A."/>
            <person name="Lipzen A.M."/>
            <person name="Meier-Kolthoff J.P."/>
            <person name="Ohm R.A."/>
            <person name="Otillar R.P."/>
            <person name="Pangilinan J.L."/>
            <person name="Peng Y."/>
            <person name="Rokas A."/>
            <person name="Rosa C.A."/>
            <person name="Scheuner C."/>
            <person name="Sibirny A.A."/>
            <person name="Slot J.C."/>
            <person name="Stielow J.B."/>
            <person name="Sun H."/>
            <person name="Kurtzman C.P."/>
            <person name="Blackwell M."/>
            <person name="Grigoriev I.V."/>
            <person name="Jeffries T.W."/>
        </authorList>
    </citation>
    <scope>NUCLEOTIDE SEQUENCE [LARGE SCALE GENOMIC DNA]</scope>
    <source>
        <strain evidence="2">NRRL Y-1626</strain>
    </source>
</reference>